<dbReference type="RefSeq" id="WP_125584440.1">
    <property type="nucleotide sequence ID" value="NZ_JBHTMO010000001.1"/>
</dbReference>
<evidence type="ECO:0000256" key="6">
    <source>
        <dbReference type="ARBA" id="ARBA00022833"/>
    </source>
</evidence>
<dbReference type="InterPro" id="IPR024079">
    <property type="entry name" value="MetalloPept_cat_dom_sf"/>
</dbReference>
<dbReference type="Pfam" id="PF01431">
    <property type="entry name" value="Peptidase_M13"/>
    <property type="match status" value="1"/>
</dbReference>
<dbReference type="SUPFAM" id="SSF55486">
    <property type="entry name" value="Metalloproteases ('zincins'), catalytic domain"/>
    <property type="match status" value="1"/>
</dbReference>
<reference evidence="11" key="1">
    <citation type="journal article" date="2019" name="Int. J. Syst. Evol. Microbiol.">
        <title>The Global Catalogue of Microorganisms (GCM) 10K type strain sequencing project: providing services to taxonomists for standard genome sequencing and annotation.</title>
        <authorList>
            <consortium name="The Broad Institute Genomics Platform"/>
            <consortium name="The Broad Institute Genome Sequencing Center for Infectious Disease"/>
            <person name="Wu L."/>
            <person name="Ma J."/>
        </authorList>
    </citation>
    <scope>NUCLEOTIDE SEQUENCE [LARGE SCALE GENOMIC DNA]</scope>
    <source>
        <strain evidence="11">CCM 8911</strain>
    </source>
</reference>
<organism evidence="10 11">
    <name type="scientific">Lacticaseibacillus jixianensis</name>
    <dbReference type="NCBI Taxonomy" id="2486012"/>
    <lineage>
        <taxon>Bacteria</taxon>
        <taxon>Bacillati</taxon>
        <taxon>Bacillota</taxon>
        <taxon>Bacilli</taxon>
        <taxon>Lactobacillales</taxon>
        <taxon>Lactobacillaceae</taxon>
        <taxon>Lacticaseibacillus</taxon>
    </lineage>
</organism>
<evidence type="ECO:0000259" key="8">
    <source>
        <dbReference type="Pfam" id="PF01431"/>
    </source>
</evidence>
<dbReference type="PRINTS" id="PR00786">
    <property type="entry name" value="NEPRILYSIN"/>
</dbReference>
<evidence type="ECO:0000313" key="10">
    <source>
        <dbReference type="EMBL" id="MFD1391979.1"/>
    </source>
</evidence>
<evidence type="ECO:0000256" key="1">
    <source>
        <dbReference type="ARBA" id="ARBA00001947"/>
    </source>
</evidence>
<keyword evidence="5" id="KW-0378">Hydrolase</keyword>
<evidence type="ECO:0000256" key="3">
    <source>
        <dbReference type="ARBA" id="ARBA00022670"/>
    </source>
</evidence>
<dbReference type="PANTHER" id="PTHR11733">
    <property type="entry name" value="ZINC METALLOPROTEASE FAMILY M13 NEPRILYSIN-RELATED"/>
    <property type="match status" value="1"/>
</dbReference>
<accession>A0ABW4B4M1</accession>
<feature type="domain" description="Peptidase M13 C-terminal" evidence="8">
    <location>
        <begin position="439"/>
        <end position="629"/>
    </location>
</feature>
<evidence type="ECO:0000256" key="2">
    <source>
        <dbReference type="ARBA" id="ARBA00007357"/>
    </source>
</evidence>
<keyword evidence="3" id="KW-0645">Protease</keyword>
<evidence type="ECO:0000256" key="7">
    <source>
        <dbReference type="ARBA" id="ARBA00023049"/>
    </source>
</evidence>
<name>A0ABW4B4M1_9LACO</name>
<evidence type="ECO:0000256" key="4">
    <source>
        <dbReference type="ARBA" id="ARBA00022723"/>
    </source>
</evidence>
<dbReference type="Proteomes" id="UP001597249">
    <property type="component" value="Unassembled WGS sequence"/>
</dbReference>
<sequence length="632" mass="70735">MAEVRYQDDLYDAVNGEWEKTAEIAPDKTATGGFNDLADDVEAKLMADFAAISAGKKTAPDDYFAEAVKLYDLAKDFDARDEAGIKPALERLVPLDDTTDIAAFNAKAADLEASLFPMPFSSGVEPDLKDTSVNKVTITGPATILPDVPYYAEDNAQGKALLKVWADMVKELLAQTGLSEADQAQYLADALAFDAELAKHVKTREQWADYPAAYNPQSFQEVSAQLGDFDFARFAKEAWAEVPETIIVADPRFLKEFTQLFSKSTFPRYKHWAYVSDLVSNSGYLSEALRQLGSKYGKALSGNPESPKQIKHAYRLANRVFSEPVGIYYGRTYFGEEAKQDVTKLVENMIATYKRRLANSDWLSQPTKDKAIVKLDKMVLKMGYPDRPNEVYDRLHVQADQGLFENVIQLAEKRHAFNLEQLTKPVDRAVWNMPGHLVNASYDPSRNDITFPAAILQAPFYSLKQTASENYGGIGAVIAHEISHGFDNNGAQFDEYGNMTNWWQPADYAHFKELTQQMIAEFDGIETPAGKVNGKQIVSENIADAGGLAAALETAQREPDVDLKAFFTNWARVWRQKARPEYMKFILSIDVHAPAKLRANIQPQNLDEFYEAFNVLPGDGMYTEPAKRVHIW</sequence>
<keyword evidence="4" id="KW-0479">Metal-binding</keyword>
<keyword evidence="6" id="KW-0862">Zinc</keyword>
<feature type="domain" description="Peptidase M13 N-terminal" evidence="9">
    <location>
        <begin position="7"/>
        <end position="385"/>
    </location>
</feature>
<dbReference type="Pfam" id="PF05649">
    <property type="entry name" value="Peptidase_M13_N"/>
    <property type="match status" value="1"/>
</dbReference>
<protein>
    <submittedName>
        <fullName evidence="10">M13 family metallopeptidase</fullName>
    </submittedName>
</protein>
<dbReference type="Gene3D" id="1.10.1380.10">
    <property type="entry name" value="Neutral endopeptidase , domain2"/>
    <property type="match status" value="1"/>
</dbReference>
<dbReference type="PANTHER" id="PTHR11733:SF167">
    <property type="entry name" value="FI17812P1-RELATED"/>
    <property type="match status" value="1"/>
</dbReference>
<gene>
    <name evidence="10" type="ORF">ACFQ3L_00045</name>
</gene>
<dbReference type="InterPro" id="IPR000718">
    <property type="entry name" value="Peptidase_M13"/>
</dbReference>
<comment type="caution">
    <text evidence="10">The sequence shown here is derived from an EMBL/GenBank/DDBJ whole genome shotgun (WGS) entry which is preliminary data.</text>
</comment>
<keyword evidence="11" id="KW-1185">Reference proteome</keyword>
<evidence type="ECO:0000259" key="9">
    <source>
        <dbReference type="Pfam" id="PF05649"/>
    </source>
</evidence>
<dbReference type="Gene3D" id="3.40.390.10">
    <property type="entry name" value="Collagenase (Catalytic Domain)"/>
    <property type="match status" value="1"/>
</dbReference>
<comment type="cofactor">
    <cofactor evidence="1">
        <name>Zn(2+)</name>
        <dbReference type="ChEBI" id="CHEBI:29105"/>
    </cofactor>
</comment>
<evidence type="ECO:0000256" key="5">
    <source>
        <dbReference type="ARBA" id="ARBA00022801"/>
    </source>
</evidence>
<dbReference type="InterPro" id="IPR042089">
    <property type="entry name" value="Peptidase_M13_dom_2"/>
</dbReference>
<proteinExistence type="inferred from homology"/>
<evidence type="ECO:0000313" key="11">
    <source>
        <dbReference type="Proteomes" id="UP001597249"/>
    </source>
</evidence>
<keyword evidence="7" id="KW-0482">Metalloprotease</keyword>
<dbReference type="InterPro" id="IPR008753">
    <property type="entry name" value="Peptidase_M13_N"/>
</dbReference>
<dbReference type="PROSITE" id="PS51885">
    <property type="entry name" value="NEPRILYSIN"/>
    <property type="match status" value="1"/>
</dbReference>
<dbReference type="EMBL" id="JBHTMO010000001">
    <property type="protein sequence ID" value="MFD1391979.1"/>
    <property type="molecule type" value="Genomic_DNA"/>
</dbReference>
<comment type="similarity">
    <text evidence="2">Belongs to the peptidase M13 family.</text>
</comment>
<dbReference type="InterPro" id="IPR018497">
    <property type="entry name" value="Peptidase_M13_C"/>
</dbReference>
<dbReference type="CDD" id="cd08662">
    <property type="entry name" value="M13"/>
    <property type="match status" value="1"/>
</dbReference>